<keyword evidence="3" id="KW-0808">Transferase</keyword>
<accession>A0AAN7AWT5</accession>
<dbReference type="InterPro" id="IPR038987">
    <property type="entry name" value="MoeA-like"/>
</dbReference>
<dbReference type="InterPro" id="IPR036688">
    <property type="entry name" value="MoeA_C_domain_IV_sf"/>
</dbReference>
<organism evidence="5 6">
    <name type="scientific">Triangularia verruculosa</name>
    <dbReference type="NCBI Taxonomy" id="2587418"/>
    <lineage>
        <taxon>Eukaryota</taxon>
        <taxon>Fungi</taxon>
        <taxon>Dikarya</taxon>
        <taxon>Ascomycota</taxon>
        <taxon>Pezizomycotina</taxon>
        <taxon>Sordariomycetes</taxon>
        <taxon>Sordariomycetidae</taxon>
        <taxon>Sordariales</taxon>
        <taxon>Podosporaceae</taxon>
        <taxon>Triangularia</taxon>
    </lineage>
</organism>
<dbReference type="GO" id="GO:0061599">
    <property type="term" value="F:molybdopterin molybdotransferase activity"/>
    <property type="evidence" value="ECO:0007669"/>
    <property type="project" value="UniProtKB-UniRule"/>
</dbReference>
<dbReference type="Gene3D" id="2.40.340.10">
    <property type="entry name" value="MoeA, C-terminal, domain IV"/>
    <property type="match status" value="1"/>
</dbReference>
<keyword evidence="3" id="KW-0500">Molybdenum</keyword>
<evidence type="ECO:0000313" key="6">
    <source>
        <dbReference type="Proteomes" id="UP001303160"/>
    </source>
</evidence>
<dbReference type="Pfam" id="PF03453">
    <property type="entry name" value="MoeA_N"/>
    <property type="match status" value="1"/>
</dbReference>
<dbReference type="GO" id="GO:0061598">
    <property type="term" value="F:molybdopterin adenylyltransferase activity"/>
    <property type="evidence" value="ECO:0007669"/>
    <property type="project" value="UniProtKB-UniRule"/>
</dbReference>
<proteinExistence type="inferred from homology"/>
<dbReference type="GO" id="GO:0046872">
    <property type="term" value="F:metal ion binding"/>
    <property type="evidence" value="ECO:0007669"/>
    <property type="project" value="UniProtKB-UniRule"/>
</dbReference>
<comment type="catalytic activity">
    <reaction evidence="3">
        <text>adenylyl-molybdopterin + molybdate = Mo-molybdopterin + AMP + H(+)</text>
        <dbReference type="Rhea" id="RHEA:35047"/>
        <dbReference type="ChEBI" id="CHEBI:15378"/>
        <dbReference type="ChEBI" id="CHEBI:36264"/>
        <dbReference type="ChEBI" id="CHEBI:62727"/>
        <dbReference type="ChEBI" id="CHEBI:71302"/>
        <dbReference type="ChEBI" id="CHEBI:456215"/>
    </reaction>
</comment>
<dbReference type="GO" id="GO:0006777">
    <property type="term" value="P:Mo-molybdopterin cofactor biosynthetic process"/>
    <property type="evidence" value="ECO:0007669"/>
    <property type="project" value="UniProtKB-UniRule"/>
</dbReference>
<comment type="function">
    <text evidence="3">Catalyzes two steps in the biosynthesis of the molybdenum cofactor. In the first step, molybdopterin is adenylated. Subsequently, molybdate is inserted into adenylated molybdopterin and AMP is released.</text>
</comment>
<dbReference type="PANTHER" id="PTHR10192">
    <property type="entry name" value="MOLYBDOPTERIN BIOSYNTHESIS PROTEIN"/>
    <property type="match status" value="1"/>
</dbReference>
<feature type="domain" description="MoaB/Mog" evidence="4">
    <location>
        <begin position="201"/>
        <end position="338"/>
    </location>
</feature>
<keyword evidence="3" id="KW-0479">Metal-binding</keyword>
<comment type="pathway">
    <text evidence="3">Cofactor biosynthesis; molybdopterin biosynthesis.</text>
</comment>
<evidence type="ECO:0000256" key="1">
    <source>
        <dbReference type="ARBA" id="ARBA00008339"/>
    </source>
</evidence>
<reference evidence="5" key="2">
    <citation type="submission" date="2023-05" db="EMBL/GenBank/DDBJ databases">
        <authorList>
            <consortium name="Lawrence Berkeley National Laboratory"/>
            <person name="Steindorff A."/>
            <person name="Hensen N."/>
            <person name="Bonometti L."/>
            <person name="Westerberg I."/>
            <person name="Brannstrom I.O."/>
            <person name="Guillou S."/>
            <person name="Cros-Aarteil S."/>
            <person name="Calhoun S."/>
            <person name="Haridas S."/>
            <person name="Kuo A."/>
            <person name="Mondo S."/>
            <person name="Pangilinan J."/>
            <person name="Riley R."/>
            <person name="Labutti K."/>
            <person name="Andreopoulos B."/>
            <person name="Lipzen A."/>
            <person name="Chen C."/>
            <person name="Yanf M."/>
            <person name="Daum C."/>
            <person name="Ng V."/>
            <person name="Clum A."/>
            <person name="Ohm R."/>
            <person name="Martin F."/>
            <person name="Silar P."/>
            <person name="Natvig D."/>
            <person name="Lalanne C."/>
            <person name="Gautier V."/>
            <person name="Ament-Velasquez S.L."/>
            <person name="Kruys A."/>
            <person name="Hutchinson M.I."/>
            <person name="Powell A.J."/>
            <person name="Barry K."/>
            <person name="Miller A.N."/>
            <person name="Grigoriev I.V."/>
            <person name="Debuchy R."/>
            <person name="Gladieux P."/>
            <person name="Thoren M.H."/>
            <person name="Johannesson H."/>
        </authorList>
    </citation>
    <scope>NUCLEOTIDE SEQUENCE</scope>
    <source>
        <strain evidence="5">CBS 315.58</strain>
    </source>
</reference>
<dbReference type="InterPro" id="IPR001453">
    <property type="entry name" value="MoaB/Mog_dom"/>
</dbReference>
<keyword evidence="3" id="KW-0501">Molybdenum cofactor biosynthesis</keyword>
<comment type="cofactor">
    <cofactor evidence="3">
        <name>Mg(2+)</name>
        <dbReference type="ChEBI" id="CHEBI:18420"/>
    </cofactor>
</comment>
<dbReference type="Gene3D" id="2.170.190.11">
    <property type="entry name" value="Molybdopterin biosynthesis moea protein, domain 3"/>
    <property type="match status" value="1"/>
</dbReference>
<dbReference type="NCBIfam" id="TIGR00177">
    <property type="entry name" value="molyb_syn"/>
    <property type="match status" value="1"/>
</dbReference>
<keyword evidence="6" id="KW-1185">Reference proteome</keyword>
<reference evidence="5" key="1">
    <citation type="journal article" date="2023" name="Mol. Phylogenet. Evol.">
        <title>Genome-scale phylogeny and comparative genomics of the fungal order Sordariales.</title>
        <authorList>
            <person name="Hensen N."/>
            <person name="Bonometti L."/>
            <person name="Westerberg I."/>
            <person name="Brannstrom I.O."/>
            <person name="Guillou S."/>
            <person name="Cros-Aarteil S."/>
            <person name="Calhoun S."/>
            <person name="Haridas S."/>
            <person name="Kuo A."/>
            <person name="Mondo S."/>
            <person name="Pangilinan J."/>
            <person name="Riley R."/>
            <person name="LaButti K."/>
            <person name="Andreopoulos B."/>
            <person name="Lipzen A."/>
            <person name="Chen C."/>
            <person name="Yan M."/>
            <person name="Daum C."/>
            <person name="Ng V."/>
            <person name="Clum A."/>
            <person name="Steindorff A."/>
            <person name="Ohm R.A."/>
            <person name="Martin F."/>
            <person name="Silar P."/>
            <person name="Natvig D.O."/>
            <person name="Lalanne C."/>
            <person name="Gautier V."/>
            <person name="Ament-Velasquez S.L."/>
            <person name="Kruys A."/>
            <person name="Hutchinson M.I."/>
            <person name="Powell A.J."/>
            <person name="Barry K."/>
            <person name="Miller A.N."/>
            <person name="Grigoriev I.V."/>
            <person name="Debuchy R."/>
            <person name="Gladieux P."/>
            <person name="Hiltunen Thoren M."/>
            <person name="Johannesson H."/>
        </authorList>
    </citation>
    <scope>NUCLEOTIDE SEQUENCE</scope>
    <source>
        <strain evidence="5">CBS 315.58</strain>
    </source>
</reference>
<dbReference type="Gene3D" id="3.90.105.10">
    <property type="entry name" value="Molybdopterin biosynthesis moea protein, domain 2"/>
    <property type="match status" value="1"/>
</dbReference>
<dbReference type="GO" id="GO:0005524">
    <property type="term" value="F:ATP binding"/>
    <property type="evidence" value="ECO:0007669"/>
    <property type="project" value="UniProtKB-UniRule"/>
</dbReference>
<dbReference type="AlphaFoldDB" id="A0AAN7AWT5"/>
<dbReference type="EMBL" id="MU863908">
    <property type="protein sequence ID" value="KAK4201322.1"/>
    <property type="molecule type" value="Genomic_DNA"/>
</dbReference>
<evidence type="ECO:0000313" key="5">
    <source>
        <dbReference type="EMBL" id="KAK4201322.1"/>
    </source>
</evidence>
<dbReference type="InterPro" id="IPR036425">
    <property type="entry name" value="MoaB/Mog-like_dom_sf"/>
</dbReference>
<dbReference type="InterPro" id="IPR036135">
    <property type="entry name" value="MoeA_linker/N_sf"/>
</dbReference>
<comment type="caution">
    <text evidence="5">The sequence shown here is derived from an EMBL/GenBank/DDBJ whole genome shotgun (WGS) entry which is preliminary data.</text>
</comment>
<comment type="similarity">
    <text evidence="1">In the C-terminal section; belongs to the MoeA family.</text>
</comment>
<gene>
    <name evidence="5" type="ORF">QBC40DRAFT_61029</name>
</gene>
<dbReference type="SUPFAM" id="SSF53218">
    <property type="entry name" value="Molybdenum cofactor biosynthesis proteins"/>
    <property type="match status" value="1"/>
</dbReference>
<name>A0AAN7AWT5_9PEZI</name>
<dbReference type="GO" id="GO:0005829">
    <property type="term" value="C:cytosol"/>
    <property type="evidence" value="ECO:0007669"/>
    <property type="project" value="TreeGrafter"/>
</dbReference>
<protein>
    <recommendedName>
        <fullName evidence="2">molybdopterin adenylyltransferase</fullName>
        <ecNumber evidence="2">2.7.7.75</ecNumber>
    </recommendedName>
</protein>
<dbReference type="Pfam" id="PF00994">
    <property type="entry name" value="MoCF_biosynth"/>
    <property type="match status" value="1"/>
</dbReference>
<dbReference type="EC" id="2.7.7.75" evidence="2"/>
<dbReference type="SMART" id="SM00852">
    <property type="entry name" value="MoCF_biosynth"/>
    <property type="match status" value="1"/>
</dbReference>
<dbReference type="Gene3D" id="3.40.980.10">
    <property type="entry name" value="MoaB/Mog-like domain"/>
    <property type="match status" value="1"/>
</dbReference>
<sequence length="443" mass="47580">MAASKPPPSSPQSYAAALEAIEKIATDQRNGQNIKSATVPLEHAVGRTAACDHTNPESTPKYDTSAMDGYAIRSAATKAASPDTPVMFQIKGTIAAGDDLSQVLEDLDNTNLEVCVEIMTGGIFPPQFDACVKLEDVTIHQGQILVTKPLPPNTNKRLAGSDIPRGSTVLKAGEVIQLPHILPLASTGFTSVTVARQDRVGVFSTGKELLQGRANDINGPYLTAAAKDAGANVDFLGIIGDEPAELHRRLAEVVDEGYDVVITSGAVSKGRYDHIRDVLEKMGAEILFHGLAIRPGHPVLLAFLTASTGRKVAFFGLPGNPGAAATYFRFLVVPYLRRLRGQERERFMPATLMNSSAQASKAKPQVSCKALDCFRHGVLSVFPDGRLGVEVSLEQSPAKLAPYRKANCWVHFESQHGDFEPSELEIVKCYPFSPPANLLELVS</sequence>
<dbReference type="Proteomes" id="UP001303160">
    <property type="component" value="Unassembled WGS sequence"/>
</dbReference>
<dbReference type="CDD" id="cd00887">
    <property type="entry name" value="MoeA"/>
    <property type="match status" value="1"/>
</dbReference>
<keyword evidence="3" id="KW-0460">Magnesium</keyword>
<dbReference type="InterPro" id="IPR005110">
    <property type="entry name" value="MoeA_linker/N"/>
</dbReference>
<comment type="catalytic activity">
    <reaction evidence="3">
        <text>molybdopterin + ATP + H(+) = adenylyl-molybdopterin + diphosphate</text>
        <dbReference type="Rhea" id="RHEA:31331"/>
        <dbReference type="ChEBI" id="CHEBI:15378"/>
        <dbReference type="ChEBI" id="CHEBI:30616"/>
        <dbReference type="ChEBI" id="CHEBI:33019"/>
        <dbReference type="ChEBI" id="CHEBI:58698"/>
        <dbReference type="ChEBI" id="CHEBI:62727"/>
    </reaction>
</comment>
<evidence type="ECO:0000256" key="2">
    <source>
        <dbReference type="ARBA" id="ARBA00012509"/>
    </source>
</evidence>
<evidence type="ECO:0000256" key="3">
    <source>
        <dbReference type="RuleBase" id="RU365090"/>
    </source>
</evidence>
<comment type="similarity">
    <text evidence="3">Belongs to the MoeA family.</text>
</comment>
<dbReference type="SUPFAM" id="SSF63882">
    <property type="entry name" value="MoeA N-terminal region -like"/>
    <property type="match status" value="1"/>
</dbReference>
<dbReference type="PANTHER" id="PTHR10192:SF30">
    <property type="entry name" value="MOLYBDOPTERIN ADENYLYLTRANSFERASE"/>
    <property type="match status" value="1"/>
</dbReference>
<evidence type="ECO:0000259" key="4">
    <source>
        <dbReference type="SMART" id="SM00852"/>
    </source>
</evidence>